<feature type="transmembrane region" description="Helical" evidence="1">
    <location>
        <begin position="45"/>
        <end position="65"/>
    </location>
</feature>
<comment type="caution">
    <text evidence="2">The sequence shown here is derived from an EMBL/GenBank/DDBJ whole genome shotgun (WGS) entry which is preliminary data.</text>
</comment>
<reference evidence="2" key="1">
    <citation type="journal article" date="2021" name="PeerJ">
        <title>Extensive microbial diversity within the chicken gut microbiome revealed by metagenomics and culture.</title>
        <authorList>
            <person name="Gilroy R."/>
            <person name="Ravi A."/>
            <person name="Getino M."/>
            <person name="Pursley I."/>
            <person name="Horton D.L."/>
            <person name="Alikhan N.F."/>
            <person name="Baker D."/>
            <person name="Gharbi K."/>
            <person name="Hall N."/>
            <person name="Watson M."/>
            <person name="Adriaenssens E.M."/>
            <person name="Foster-Nyarko E."/>
            <person name="Jarju S."/>
            <person name="Secka A."/>
            <person name="Antonio M."/>
            <person name="Oren A."/>
            <person name="Chaudhuri R.R."/>
            <person name="La Ragione R."/>
            <person name="Hildebrand F."/>
            <person name="Pallen M.J."/>
        </authorList>
    </citation>
    <scope>NUCLEOTIDE SEQUENCE</scope>
    <source>
        <strain evidence="2">ChiGjej2B2-7701</strain>
    </source>
</reference>
<sequence length="132" mass="14546">MKRIRIIAAVVTVASLAYIVLYWMVLADWAAMHFRTFPAALHSLVAWPTFCYSSALLVGSLFNNVGESKRVVRLVKVVNIAALALHVLMWATVLLFPSSTISGLFLVPMIYMGDFTIPWVATLLGAVMGFVL</sequence>
<gene>
    <name evidence="2" type="ORF">K8U80_00725</name>
</gene>
<dbReference type="EMBL" id="DYVF01000005">
    <property type="protein sequence ID" value="HJG29900.1"/>
    <property type="molecule type" value="Genomic_DNA"/>
</dbReference>
<feature type="transmembrane region" description="Helical" evidence="1">
    <location>
        <begin position="109"/>
        <end position="131"/>
    </location>
</feature>
<dbReference type="AlphaFoldDB" id="A0A921IM93"/>
<feature type="transmembrane region" description="Helical" evidence="1">
    <location>
        <begin position="77"/>
        <end position="97"/>
    </location>
</feature>
<evidence type="ECO:0000313" key="2">
    <source>
        <dbReference type="EMBL" id="HJG29900.1"/>
    </source>
</evidence>
<name>A0A921IM93_9ACTN</name>
<proteinExistence type="predicted"/>
<dbReference type="Proteomes" id="UP000746751">
    <property type="component" value="Unassembled WGS sequence"/>
</dbReference>
<evidence type="ECO:0000256" key="1">
    <source>
        <dbReference type="SAM" id="Phobius"/>
    </source>
</evidence>
<keyword evidence="1" id="KW-0812">Transmembrane</keyword>
<feature type="transmembrane region" description="Helical" evidence="1">
    <location>
        <begin position="7"/>
        <end position="25"/>
    </location>
</feature>
<keyword evidence="1" id="KW-1133">Transmembrane helix</keyword>
<protein>
    <submittedName>
        <fullName evidence="2">Uncharacterized protein</fullName>
    </submittedName>
</protein>
<reference evidence="2" key="2">
    <citation type="submission" date="2021-09" db="EMBL/GenBank/DDBJ databases">
        <authorList>
            <person name="Gilroy R."/>
        </authorList>
    </citation>
    <scope>NUCLEOTIDE SEQUENCE</scope>
    <source>
        <strain evidence="2">ChiGjej2B2-7701</strain>
    </source>
</reference>
<accession>A0A921IM93</accession>
<organism evidence="2 3">
    <name type="scientific">Collinsella ihumii</name>
    <dbReference type="NCBI Taxonomy" id="1720204"/>
    <lineage>
        <taxon>Bacteria</taxon>
        <taxon>Bacillati</taxon>
        <taxon>Actinomycetota</taxon>
        <taxon>Coriobacteriia</taxon>
        <taxon>Coriobacteriales</taxon>
        <taxon>Coriobacteriaceae</taxon>
        <taxon>Collinsella</taxon>
    </lineage>
</organism>
<evidence type="ECO:0000313" key="3">
    <source>
        <dbReference type="Proteomes" id="UP000746751"/>
    </source>
</evidence>
<keyword evidence="1" id="KW-0472">Membrane</keyword>